<comment type="similarity">
    <text evidence="3 11">Belongs to the ketopantoate reductase family.</text>
</comment>
<dbReference type="SUPFAM" id="SSF48179">
    <property type="entry name" value="6-phosphogluconate dehydrogenase C-terminal domain-like"/>
    <property type="match status" value="1"/>
</dbReference>
<evidence type="ECO:0000256" key="7">
    <source>
        <dbReference type="ARBA" id="ARBA00022857"/>
    </source>
</evidence>
<keyword evidence="8 11" id="KW-0560">Oxidoreductase</keyword>
<evidence type="ECO:0000256" key="6">
    <source>
        <dbReference type="ARBA" id="ARBA00022655"/>
    </source>
</evidence>
<name>A0ABW1V103_9BACL</name>
<dbReference type="NCBIfam" id="TIGR00745">
    <property type="entry name" value="apbA_panE"/>
    <property type="match status" value="1"/>
</dbReference>
<protein>
    <recommendedName>
        <fullName evidence="5 11">2-dehydropantoate 2-reductase</fullName>
        <ecNumber evidence="4 11">1.1.1.169</ecNumber>
    </recommendedName>
    <alternativeName>
        <fullName evidence="9 11">Ketopantoate reductase</fullName>
    </alternativeName>
</protein>
<evidence type="ECO:0000313" key="15">
    <source>
        <dbReference type="Proteomes" id="UP001596233"/>
    </source>
</evidence>
<keyword evidence="15" id="KW-1185">Reference proteome</keyword>
<keyword evidence="6 11" id="KW-0566">Pantothenate biosynthesis</keyword>
<evidence type="ECO:0000256" key="5">
    <source>
        <dbReference type="ARBA" id="ARBA00019465"/>
    </source>
</evidence>
<dbReference type="InterPro" id="IPR050838">
    <property type="entry name" value="Ketopantoate_reductase"/>
</dbReference>
<dbReference type="InterPro" id="IPR013328">
    <property type="entry name" value="6PGD_dom2"/>
</dbReference>
<evidence type="ECO:0000259" key="12">
    <source>
        <dbReference type="Pfam" id="PF02558"/>
    </source>
</evidence>
<dbReference type="PANTHER" id="PTHR43765">
    <property type="entry name" value="2-DEHYDROPANTOATE 2-REDUCTASE-RELATED"/>
    <property type="match status" value="1"/>
</dbReference>
<comment type="function">
    <text evidence="1 11">Catalyzes the NADPH-dependent reduction of ketopantoate into pantoic acid.</text>
</comment>
<evidence type="ECO:0000256" key="3">
    <source>
        <dbReference type="ARBA" id="ARBA00007870"/>
    </source>
</evidence>
<dbReference type="InterPro" id="IPR003710">
    <property type="entry name" value="ApbA"/>
</dbReference>
<accession>A0ABW1V103</accession>
<dbReference type="InterPro" id="IPR036291">
    <property type="entry name" value="NAD(P)-bd_dom_sf"/>
</dbReference>
<dbReference type="SUPFAM" id="SSF51735">
    <property type="entry name" value="NAD(P)-binding Rossmann-fold domains"/>
    <property type="match status" value="1"/>
</dbReference>
<evidence type="ECO:0000313" key="14">
    <source>
        <dbReference type="EMBL" id="MFC6331375.1"/>
    </source>
</evidence>
<keyword evidence="7 11" id="KW-0521">NADP</keyword>
<dbReference type="RefSeq" id="WP_379230552.1">
    <property type="nucleotide sequence ID" value="NZ_JBHSTE010000001.1"/>
</dbReference>
<feature type="domain" description="Ketopantoate reductase C-terminal" evidence="13">
    <location>
        <begin position="192"/>
        <end position="313"/>
    </location>
</feature>
<comment type="catalytic activity">
    <reaction evidence="10 11">
        <text>(R)-pantoate + NADP(+) = 2-dehydropantoate + NADPH + H(+)</text>
        <dbReference type="Rhea" id="RHEA:16233"/>
        <dbReference type="ChEBI" id="CHEBI:11561"/>
        <dbReference type="ChEBI" id="CHEBI:15378"/>
        <dbReference type="ChEBI" id="CHEBI:15980"/>
        <dbReference type="ChEBI" id="CHEBI:57783"/>
        <dbReference type="ChEBI" id="CHEBI:58349"/>
        <dbReference type="EC" id="1.1.1.169"/>
    </reaction>
</comment>
<gene>
    <name evidence="14" type="ORF">ACFP56_01980</name>
</gene>
<dbReference type="Proteomes" id="UP001596233">
    <property type="component" value="Unassembled WGS sequence"/>
</dbReference>
<dbReference type="Pfam" id="PF02558">
    <property type="entry name" value="ApbA"/>
    <property type="match status" value="1"/>
</dbReference>
<dbReference type="EMBL" id="JBHSTE010000001">
    <property type="protein sequence ID" value="MFC6331375.1"/>
    <property type="molecule type" value="Genomic_DNA"/>
</dbReference>
<sequence>MNIDVIGSGSIGMLMAAKLLQTPYHVHLWTRSEQAAAVIRNRGIVLHTTDHQNQHVYHCPCSSMELIVEQDEILAGQQEEWYAIIAVKQTHIHDQFLEQLDRLARLRRYRAIMVIQNGVGHVRKIASIMAMPIISVVTSEGAKRQGLNEVVHAGSGTTVLGDELGRDKARYYQKKLGNALEIAGFTVFVSKNIKEHIYRKLMLNAVINPLTALFNVMNGELPESSTRLVLMKQLFQESKEILLEEEPALAACTFDEVLGICQATAANTSSMRADVLAGRRTEIASINGAIATIAATNKKNAPLNESMVHIIEALHPENKE</sequence>
<reference evidence="15" key="1">
    <citation type="journal article" date="2019" name="Int. J. Syst. Evol. Microbiol.">
        <title>The Global Catalogue of Microorganisms (GCM) 10K type strain sequencing project: providing services to taxonomists for standard genome sequencing and annotation.</title>
        <authorList>
            <consortium name="The Broad Institute Genomics Platform"/>
            <consortium name="The Broad Institute Genome Sequencing Center for Infectious Disease"/>
            <person name="Wu L."/>
            <person name="Ma J."/>
        </authorList>
    </citation>
    <scope>NUCLEOTIDE SEQUENCE [LARGE SCALE GENOMIC DNA]</scope>
    <source>
        <strain evidence="15">PCU 280</strain>
    </source>
</reference>
<dbReference type="InterPro" id="IPR008927">
    <property type="entry name" value="6-PGluconate_DH-like_C_sf"/>
</dbReference>
<dbReference type="EC" id="1.1.1.169" evidence="4 11"/>
<dbReference type="Gene3D" id="3.40.50.720">
    <property type="entry name" value="NAD(P)-binding Rossmann-like Domain"/>
    <property type="match status" value="1"/>
</dbReference>
<comment type="caution">
    <text evidence="14">The sequence shown here is derived from an EMBL/GenBank/DDBJ whole genome shotgun (WGS) entry which is preliminary data.</text>
</comment>
<evidence type="ECO:0000256" key="10">
    <source>
        <dbReference type="ARBA" id="ARBA00048793"/>
    </source>
</evidence>
<dbReference type="PANTHER" id="PTHR43765:SF2">
    <property type="entry name" value="2-DEHYDROPANTOATE 2-REDUCTASE"/>
    <property type="match status" value="1"/>
</dbReference>
<dbReference type="InterPro" id="IPR013332">
    <property type="entry name" value="KPR_N"/>
</dbReference>
<evidence type="ECO:0000256" key="11">
    <source>
        <dbReference type="RuleBase" id="RU362068"/>
    </source>
</evidence>
<evidence type="ECO:0000256" key="2">
    <source>
        <dbReference type="ARBA" id="ARBA00004994"/>
    </source>
</evidence>
<comment type="pathway">
    <text evidence="2 11">Cofactor biosynthesis; (R)-pantothenate biosynthesis; (R)-pantoate from 3-methyl-2-oxobutanoate: step 2/2.</text>
</comment>
<dbReference type="Gene3D" id="1.10.1040.10">
    <property type="entry name" value="N-(1-d-carboxylethyl)-l-norvaline Dehydrogenase, domain 2"/>
    <property type="match status" value="1"/>
</dbReference>
<feature type="domain" description="Ketopantoate reductase N-terminal" evidence="12">
    <location>
        <begin position="5"/>
        <end position="162"/>
    </location>
</feature>
<proteinExistence type="inferred from homology"/>
<dbReference type="Pfam" id="PF08546">
    <property type="entry name" value="ApbA_C"/>
    <property type="match status" value="1"/>
</dbReference>
<evidence type="ECO:0000256" key="4">
    <source>
        <dbReference type="ARBA" id="ARBA00013014"/>
    </source>
</evidence>
<dbReference type="InterPro" id="IPR013752">
    <property type="entry name" value="KPA_reductase"/>
</dbReference>
<organism evidence="14 15">
    <name type="scientific">Paenibacillus septentrionalis</name>
    <dbReference type="NCBI Taxonomy" id="429342"/>
    <lineage>
        <taxon>Bacteria</taxon>
        <taxon>Bacillati</taxon>
        <taxon>Bacillota</taxon>
        <taxon>Bacilli</taxon>
        <taxon>Bacillales</taxon>
        <taxon>Paenibacillaceae</taxon>
        <taxon>Paenibacillus</taxon>
    </lineage>
</organism>
<evidence type="ECO:0000256" key="8">
    <source>
        <dbReference type="ARBA" id="ARBA00023002"/>
    </source>
</evidence>
<evidence type="ECO:0000256" key="1">
    <source>
        <dbReference type="ARBA" id="ARBA00002919"/>
    </source>
</evidence>
<evidence type="ECO:0000256" key="9">
    <source>
        <dbReference type="ARBA" id="ARBA00032024"/>
    </source>
</evidence>
<evidence type="ECO:0000259" key="13">
    <source>
        <dbReference type="Pfam" id="PF08546"/>
    </source>
</evidence>